<gene>
    <name evidence="2" type="ORF">H4Q32_008425</name>
</gene>
<dbReference type="CDD" id="cd00037">
    <property type="entry name" value="CLECT"/>
    <property type="match status" value="1"/>
</dbReference>
<dbReference type="SMART" id="SM00034">
    <property type="entry name" value="CLECT"/>
    <property type="match status" value="1"/>
</dbReference>
<dbReference type="Proteomes" id="UP000830375">
    <property type="component" value="Unassembled WGS sequence"/>
</dbReference>
<organism evidence="2 3">
    <name type="scientific">Labeo rohita</name>
    <name type="common">Indian major carp</name>
    <name type="synonym">Cyprinus rohita</name>
    <dbReference type="NCBI Taxonomy" id="84645"/>
    <lineage>
        <taxon>Eukaryota</taxon>
        <taxon>Metazoa</taxon>
        <taxon>Chordata</taxon>
        <taxon>Craniata</taxon>
        <taxon>Vertebrata</taxon>
        <taxon>Euteleostomi</taxon>
        <taxon>Actinopterygii</taxon>
        <taxon>Neopterygii</taxon>
        <taxon>Teleostei</taxon>
        <taxon>Ostariophysi</taxon>
        <taxon>Cypriniformes</taxon>
        <taxon>Cyprinidae</taxon>
        <taxon>Labeoninae</taxon>
        <taxon>Labeonini</taxon>
        <taxon>Labeo</taxon>
    </lineage>
</organism>
<accession>A0ABQ8MDT6</accession>
<dbReference type="PANTHER" id="PTHR22803">
    <property type="entry name" value="MANNOSE, PHOSPHOLIPASE, LECTIN RECEPTOR RELATED"/>
    <property type="match status" value="1"/>
</dbReference>
<dbReference type="InterPro" id="IPR001304">
    <property type="entry name" value="C-type_lectin-like"/>
</dbReference>
<dbReference type="EMBL" id="JACTAM010000009">
    <property type="protein sequence ID" value="KAI2660765.1"/>
    <property type="molecule type" value="Genomic_DNA"/>
</dbReference>
<evidence type="ECO:0000313" key="2">
    <source>
        <dbReference type="EMBL" id="KAI2660765.1"/>
    </source>
</evidence>
<dbReference type="Pfam" id="PF00059">
    <property type="entry name" value="Lectin_C"/>
    <property type="match status" value="1"/>
</dbReference>
<dbReference type="InterPro" id="IPR016186">
    <property type="entry name" value="C-type_lectin-like/link_sf"/>
</dbReference>
<evidence type="ECO:0000259" key="1">
    <source>
        <dbReference type="PROSITE" id="PS50041"/>
    </source>
</evidence>
<dbReference type="PROSITE" id="PS50041">
    <property type="entry name" value="C_TYPE_LECTIN_2"/>
    <property type="match status" value="1"/>
</dbReference>
<proteinExistence type="predicted"/>
<sequence length="317" mass="35785">MRLPLDLPPSKAAATPPTTAIHACHRQICINRSVYASVAFASPPVQDEKTPDQVIKVSLVEKEPTAELTEEEADPLIEDEAGADSHMVEPDSVLLEPETTEEQRVPEDTQVMLEEPVLEANYLSEEKPETEQELEPEITAIQTNRNNMAVEEAVPELESETNRTNENETNTEIQMEPGRGSRRANTGRWACRGVILQGKCYQFFRINFDAYHAEFHCQSICHRGHLASVTSSYILGEFGKLMDQNGGRTRAWLGGRRIVGTNTFIWSDGTWWNYYGWARGEPNNINGRENCVEMWHNLVFNDEACTTRIPFICSCPL</sequence>
<feature type="domain" description="C-type lectin" evidence="1">
    <location>
        <begin position="196"/>
        <end position="314"/>
    </location>
</feature>
<dbReference type="SUPFAM" id="SSF56436">
    <property type="entry name" value="C-type lectin-like"/>
    <property type="match status" value="1"/>
</dbReference>
<evidence type="ECO:0000313" key="3">
    <source>
        <dbReference type="Proteomes" id="UP000830375"/>
    </source>
</evidence>
<dbReference type="InterPro" id="IPR016187">
    <property type="entry name" value="CTDL_fold"/>
</dbReference>
<name>A0ABQ8MDT6_LABRO</name>
<reference evidence="2 3" key="1">
    <citation type="submission" date="2022-01" db="EMBL/GenBank/DDBJ databases">
        <title>A high-quality chromosome-level genome assembly of rohu carp, Labeo rohita.</title>
        <authorList>
            <person name="Arick M.A. II"/>
            <person name="Hsu C.-Y."/>
            <person name="Magbanua Z."/>
            <person name="Pechanova O."/>
            <person name="Grover C."/>
            <person name="Miller E."/>
            <person name="Thrash A."/>
            <person name="Ezzel L."/>
            <person name="Alam S."/>
            <person name="Benzie J."/>
            <person name="Hamilton M."/>
            <person name="Karsi A."/>
            <person name="Lawrence M.L."/>
            <person name="Peterson D.G."/>
        </authorList>
    </citation>
    <scope>NUCLEOTIDE SEQUENCE [LARGE SCALE GENOMIC DNA]</scope>
    <source>
        <strain evidence="3">BAU-BD-2019</strain>
        <tissue evidence="2">Blood</tissue>
    </source>
</reference>
<keyword evidence="3" id="KW-1185">Reference proteome</keyword>
<protein>
    <submittedName>
        <fullName evidence="2">C-type lectin</fullName>
    </submittedName>
</protein>
<comment type="caution">
    <text evidence="2">The sequence shown here is derived from an EMBL/GenBank/DDBJ whole genome shotgun (WGS) entry which is preliminary data.</text>
</comment>
<dbReference type="InterPro" id="IPR050111">
    <property type="entry name" value="C-type_lectin/snaclec_domain"/>
</dbReference>
<dbReference type="Gene3D" id="3.10.100.10">
    <property type="entry name" value="Mannose-Binding Protein A, subunit A"/>
    <property type="match status" value="1"/>
</dbReference>